<protein>
    <submittedName>
        <fullName evidence="1">Uncharacterized protein</fullName>
    </submittedName>
</protein>
<dbReference type="AlphaFoldDB" id="A0A6B2LBY9"/>
<sequence length="274" mass="29760">MFDPANVLFYLLRANFSNPGFDGSEPILLYVIDPKQGSTVVSAIQGASGLVTGMHYNKNMKMIQFATYHWSGNQKVGYDFYLLDPKSTVAKQVSTIQFGTVDNYCGWFKETSEDGTILYRLGFQDAPAESGFGLGLTDISQSTATTVWVNNFTIPSDFNYFDSFTVYKNTFYSLAEDSSGALSLVKWSLDGPATVVATLGDAYLPTLFGEIAEALNADGTMYYALVVHEGIIPIETDRWALASVDLTNNSGSTVSISPWMIAGTDSLSGFGIAN</sequence>
<evidence type="ECO:0000313" key="1">
    <source>
        <dbReference type="EMBL" id="NDV34337.1"/>
    </source>
</evidence>
<name>A0A6B2LBY9_9EUKA</name>
<proteinExistence type="predicted"/>
<dbReference type="EMBL" id="GIBP01005368">
    <property type="protein sequence ID" value="NDV34337.1"/>
    <property type="molecule type" value="Transcribed_RNA"/>
</dbReference>
<reference evidence="1" key="1">
    <citation type="journal article" date="2020" name="J. Eukaryot. Microbiol.">
        <title>De novo Sequencing, Assembly and Annotation of the Transcriptome for the Free-Living Testate Amoeba Arcella intermedia.</title>
        <authorList>
            <person name="Ribeiro G.M."/>
            <person name="Porfirio-Sousa A.L."/>
            <person name="Maurer-Alcala X.X."/>
            <person name="Katz L.A."/>
            <person name="Lahr D.J.G."/>
        </authorList>
    </citation>
    <scope>NUCLEOTIDE SEQUENCE</scope>
</reference>
<organism evidence="1">
    <name type="scientific">Arcella intermedia</name>
    <dbReference type="NCBI Taxonomy" id="1963864"/>
    <lineage>
        <taxon>Eukaryota</taxon>
        <taxon>Amoebozoa</taxon>
        <taxon>Tubulinea</taxon>
        <taxon>Elardia</taxon>
        <taxon>Arcellinida</taxon>
        <taxon>Sphaerothecina</taxon>
        <taxon>Arcellidae</taxon>
        <taxon>Arcella</taxon>
    </lineage>
</organism>
<accession>A0A6B2LBY9</accession>